<reference evidence="2 3" key="1">
    <citation type="submission" date="2015-07" db="EMBL/GenBank/DDBJ databases">
        <title>The draft genome sequence of Leadbetterella sp. JN14-9.</title>
        <authorList>
            <person name="Liu Y."/>
            <person name="Du J."/>
            <person name="Shao Z."/>
        </authorList>
    </citation>
    <scope>NUCLEOTIDE SEQUENCE [LARGE SCALE GENOMIC DNA]</scope>
    <source>
        <strain evidence="2 3">JN14-9</strain>
    </source>
</reference>
<dbReference type="Pfam" id="PF13568">
    <property type="entry name" value="OMP_b-brl_2"/>
    <property type="match status" value="1"/>
</dbReference>
<dbReference type="InterPro" id="IPR025665">
    <property type="entry name" value="Beta-barrel_OMP_2"/>
</dbReference>
<accession>A0A0P7C401</accession>
<sequence>MIHQAEYDAKQVHFGYFMGVAMSNYRIRHNESFNSVANDTIKSITSPIDYGLKMGGLMNFYVNDRFDVKFVPTVAIYSRKLTVNENPDIIPSREQAWFEIPVFLKYKSLRRGNTRMNMFVGLRQGFETNAINLARRGRINRVEGLRRGDFSVEYGAGMELFRQFFKLAPEVHFSHGLRNMIDRADIASTDPTPLSVLGRLNTHTVTFYLFFE</sequence>
<dbReference type="AlphaFoldDB" id="A0A0P7C401"/>
<dbReference type="EMBL" id="LGTQ01000006">
    <property type="protein sequence ID" value="KPM49054.1"/>
    <property type="molecule type" value="Genomic_DNA"/>
</dbReference>
<proteinExistence type="predicted"/>
<protein>
    <recommendedName>
        <fullName evidence="1">Outer membrane protein beta-barrel domain-containing protein</fullName>
    </recommendedName>
</protein>
<keyword evidence="3" id="KW-1185">Reference proteome</keyword>
<dbReference type="STRING" id="1605367.AFM12_09205"/>
<feature type="domain" description="Outer membrane protein beta-barrel" evidence="1">
    <location>
        <begin position="10"/>
        <end position="181"/>
    </location>
</feature>
<evidence type="ECO:0000259" key="1">
    <source>
        <dbReference type="Pfam" id="PF13568"/>
    </source>
</evidence>
<gene>
    <name evidence="2" type="ORF">AFM12_09205</name>
</gene>
<evidence type="ECO:0000313" key="2">
    <source>
        <dbReference type="EMBL" id="KPM49054.1"/>
    </source>
</evidence>
<evidence type="ECO:0000313" key="3">
    <source>
        <dbReference type="Proteomes" id="UP000050454"/>
    </source>
</evidence>
<dbReference type="Proteomes" id="UP000050454">
    <property type="component" value="Unassembled WGS sequence"/>
</dbReference>
<name>A0A0P7C401_9BACT</name>
<comment type="caution">
    <text evidence="2">The sequence shown here is derived from an EMBL/GenBank/DDBJ whole genome shotgun (WGS) entry which is preliminary data.</text>
</comment>
<organism evidence="2 3">
    <name type="scientific">Jiulongibacter sediminis</name>
    <dbReference type="NCBI Taxonomy" id="1605367"/>
    <lineage>
        <taxon>Bacteria</taxon>
        <taxon>Pseudomonadati</taxon>
        <taxon>Bacteroidota</taxon>
        <taxon>Cytophagia</taxon>
        <taxon>Cytophagales</taxon>
        <taxon>Leadbetterellaceae</taxon>
        <taxon>Jiulongibacter</taxon>
    </lineage>
</organism>